<dbReference type="PANTHER" id="PTHR32063">
    <property type="match status" value="1"/>
</dbReference>
<dbReference type="PRINTS" id="PR00702">
    <property type="entry name" value="ACRIFLAVINRP"/>
</dbReference>
<evidence type="ECO:0000256" key="1">
    <source>
        <dbReference type="SAM" id="MobiDB-lite"/>
    </source>
</evidence>
<feature type="transmembrane region" description="Helical" evidence="2">
    <location>
        <begin position="419"/>
        <end position="440"/>
    </location>
</feature>
<dbReference type="EMBL" id="SNXW01000001">
    <property type="protein sequence ID" value="TDP88320.1"/>
    <property type="molecule type" value="Genomic_DNA"/>
</dbReference>
<dbReference type="Gene3D" id="3.30.70.1430">
    <property type="entry name" value="Multidrug efflux transporter AcrB pore domain"/>
    <property type="match status" value="2"/>
</dbReference>
<dbReference type="Gene3D" id="1.20.1640.10">
    <property type="entry name" value="Multidrug efflux transporter AcrB transmembrane domain"/>
    <property type="match status" value="2"/>
</dbReference>
<gene>
    <name evidence="3" type="ORF">EV672_101466</name>
</gene>
<feature type="transmembrane region" description="Helical" evidence="2">
    <location>
        <begin position="936"/>
        <end position="961"/>
    </location>
</feature>
<feature type="region of interest" description="Disordered" evidence="1">
    <location>
        <begin position="1"/>
        <end position="20"/>
    </location>
</feature>
<keyword evidence="4" id="KW-1185">Reference proteome</keyword>
<name>A0A4R6RNV4_9BURK</name>
<feature type="transmembrane region" description="Helical" evidence="2">
    <location>
        <begin position="910"/>
        <end position="930"/>
    </location>
</feature>
<feature type="compositionally biased region" description="Pro residues" evidence="1">
    <location>
        <begin position="9"/>
        <end position="19"/>
    </location>
</feature>
<dbReference type="SUPFAM" id="SSF82714">
    <property type="entry name" value="Multidrug efflux transporter AcrB TolC docking domain, DN and DC subdomains"/>
    <property type="match status" value="2"/>
</dbReference>
<dbReference type="Gene3D" id="3.30.70.1440">
    <property type="entry name" value="Multidrug efflux transporter AcrB pore domain"/>
    <property type="match status" value="1"/>
</dbReference>
<feature type="transmembrane region" description="Helical" evidence="2">
    <location>
        <begin position="886"/>
        <end position="903"/>
    </location>
</feature>
<sequence length="1056" mass="112178">MSLASQTAAPPPPPPPTPLIAPVTPTVSRVNGLSAWCIAHPVATVLLTLALVLLGLFAFPRLPVAPLPQADFPTLQVSARLPGASPETMASAVATPLEVALSGVPGITEMSSTSSLGNVSITLQFTLKKNINEAAQEVQAALNATAGRLPLGMPSPPTWRKVNPADGPVLILKMQSESLGMTELSDLAETVLARRLSQIDGVSEVAISGQQKPAIRIQASPARLAAHGLSLADIRAAVQKASVNQPKGALVGEGRSSTLATNDQLFNPADYEALTLIDRNGVPVRVGDVAQVLAGAETDYVRAWQDGKQGLGIIVRRQPDANIVETADRVQAALPELTSRMPASVSVEVLNDRTRTIRASLHEVEVTLILTFVLVVVVMGAFLRQVSATVIVTAVLGVSMIATIAAMERLGFSLNNLTLVALIIAMGFVVDDAIVVVENIHRHLELGEPMREAALKGAGEVGFTVVSISVSLVAAFIPLLFMGGVVGRLFSEFAVTVTAAIGVSVLTSLTLAPMLASRWMSRAPAHHEGGWVQRLIDGYGRSLAWALNHSWLMLLVFFATMAMAVVSYVLIPKGFFPLQDTAFVFGTTQAAQDASFETMVEKHTALAKILDQDPAVLGYNQVVGASGGGGSGNLSSGRFFIVLKDRADRDVSAQGFIDRLRPKMAQVPGITMFMRSAQDINLGTGSPRTQYQYALLGDDSATLGLWADRLTERLSRLPQFRDVSNDLQLGAGITRLTIDRAAAARHGLSVDDINQVLYSAYGQRQIGETQTEQNQYQVILEIDPALRGQTDSLNWLHLRSTKTGQMVPLAEVARLEPPETGAVSINHLGMAPAVNLSFNLAPGVALGDAVKLLEQVRQELQVPDSVAGKFQGAAQAFQDSLATQPFLILAALLAVYIILGVLYESFVHPLTILSTLPSAGIGAVALLWLSGQDFSIMALIGVVLLIGIVKKNGIMLVDFALQAQRERGISPREAIQEACVVRFRPIMMTTLAALLAAVPLMLGHGTGAELRQPLGYAVVGGLLLSQVLTLYTTPVVYLALDRLFHRKPAPAAQGIA</sequence>
<dbReference type="Gene3D" id="3.30.70.1320">
    <property type="entry name" value="Multidrug efflux transporter AcrB pore domain like"/>
    <property type="match status" value="1"/>
</dbReference>
<dbReference type="InterPro" id="IPR027463">
    <property type="entry name" value="AcrB_DN_DC_subdom"/>
</dbReference>
<evidence type="ECO:0000313" key="3">
    <source>
        <dbReference type="EMBL" id="TDP88320.1"/>
    </source>
</evidence>
<accession>A0A4R6RNV4</accession>
<keyword evidence="2" id="KW-1133">Transmembrane helix</keyword>
<dbReference type="Pfam" id="PF00873">
    <property type="entry name" value="ACR_tran"/>
    <property type="match status" value="1"/>
</dbReference>
<dbReference type="Proteomes" id="UP000294593">
    <property type="component" value="Unassembled WGS sequence"/>
</dbReference>
<comment type="caution">
    <text evidence="3">The sequence shown here is derived from an EMBL/GenBank/DDBJ whole genome shotgun (WGS) entry which is preliminary data.</text>
</comment>
<dbReference type="Gene3D" id="3.30.2090.10">
    <property type="entry name" value="Multidrug efflux transporter AcrB TolC docking domain, DN and DC subdomains"/>
    <property type="match status" value="2"/>
</dbReference>
<evidence type="ECO:0000313" key="4">
    <source>
        <dbReference type="Proteomes" id="UP000294593"/>
    </source>
</evidence>
<feature type="transmembrane region" description="Helical" evidence="2">
    <location>
        <begin position="38"/>
        <end position="59"/>
    </location>
</feature>
<feature type="transmembrane region" description="Helical" evidence="2">
    <location>
        <begin position="366"/>
        <end position="383"/>
    </location>
</feature>
<feature type="transmembrane region" description="Helical" evidence="2">
    <location>
        <begin position="551"/>
        <end position="571"/>
    </location>
</feature>
<dbReference type="InterPro" id="IPR001036">
    <property type="entry name" value="Acrflvin-R"/>
</dbReference>
<dbReference type="PANTHER" id="PTHR32063:SF30">
    <property type="entry name" value="ACRB_ACRD_ACRF FAMILY PROTEIN"/>
    <property type="match status" value="1"/>
</dbReference>
<feature type="transmembrane region" description="Helical" evidence="2">
    <location>
        <begin position="390"/>
        <end position="407"/>
    </location>
</feature>
<protein>
    <submittedName>
        <fullName evidence="3">HAE1 family hydrophobic/amphiphilic exporter-1</fullName>
    </submittedName>
</protein>
<dbReference type="SUPFAM" id="SSF82693">
    <property type="entry name" value="Multidrug efflux transporter AcrB pore domain, PN1, PN2, PC1 and PC2 subdomains"/>
    <property type="match status" value="3"/>
</dbReference>
<dbReference type="AlphaFoldDB" id="A0A4R6RNV4"/>
<feature type="transmembrane region" description="Helical" evidence="2">
    <location>
        <begin position="461"/>
        <end position="481"/>
    </location>
</feature>
<keyword evidence="2" id="KW-0472">Membrane</keyword>
<dbReference type="GO" id="GO:0005886">
    <property type="term" value="C:plasma membrane"/>
    <property type="evidence" value="ECO:0007669"/>
    <property type="project" value="TreeGrafter"/>
</dbReference>
<dbReference type="RefSeq" id="WP_279536166.1">
    <property type="nucleotide sequence ID" value="NZ_SNXW01000001.1"/>
</dbReference>
<proteinExistence type="predicted"/>
<dbReference type="GO" id="GO:0042910">
    <property type="term" value="F:xenobiotic transmembrane transporter activity"/>
    <property type="evidence" value="ECO:0007669"/>
    <property type="project" value="TreeGrafter"/>
</dbReference>
<keyword evidence="2" id="KW-0812">Transmembrane</keyword>
<feature type="transmembrane region" description="Helical" evidence="2">
    <location>
        <begin position="1014"/>
        <end position="1040"/>
    </location>
</feature>
<reference evidence="3 4" key="1">
    <citation type="submission" date="2019-03" db="EMBL/GenBank/DDBJ databases">
        <title>Genomic Encyclopedia of Type Strains, Phase IV (KMG-IV): sequencing the most valuable type-strain genomes for metagenomic binning, comparative biology and taxonomic classification.</title>
        <authorList>
            <person name="Goeker M."/>
        </authorList>
    </citation>
    <scope>NUCLEOTIDE SEQUENCE [LARGE SCALE GENOMIC DNA]</scope>
    <source>
        <strain evidence="3 4">DSM 11901</strain>
    </source>
</reference>
<dbReference type="SUPFAM" id="SSF82866">
    <property type="entry name" value="Multidrug efflux transporter AcrB transmembrane domain"/>
    <property type="match status" value="2"/>
</dbReference>
<feature type="transmembrane region" description="Helical" evidence="2">
    <location>
        <begin position="981"/>
        <end position="1002"/>
    </location>
</feature>
<feature type="transmembrane region" description="Helical" evidence="2">
    <location>
        <begin position="493"/>
        <end position="512"/>
    </location>
</feature>
<evidence type="ECO:0000256" key="2">
    <source>
        <dbReference type="SAM" id="Phobius"/>
    </source>
</evidence>
<organism evidence="3 4">
    <name type="scientific">Aquabacterium commune</name>
    <dbReference type="NCBI Taxonomy" id="70586"/>
    <lineage>
        <taxon>Bacteria</taxon>
        <taxon>Pseudomonadati</taxon>
        <taxon>Pseudomonadota</taxon>
        <taxon>Betaproteobacteria</taxon>
        <taxon>Burkholderiales</taxon>
        <taxon>Aquabacterium</taxon>
    </lineage>
</organism>
<dbReference type="FunFam" id="3.30.70.1430:FF:000001">
    <property type="entry name" value="Efflux pump membrane transporter"/>
    <property type="match status" value="1"/>
</dbReference>